<organism evidence="1 2">
    <name type="scientific">Neptunomonas phycophila</name>
    <dbReference type="NCBI Taxonomy" id="1572645"/>
    <lineage>
        <taxon>Bacteria</taxon>
        <taxon>Pseudomonadati</taxon>
        <taxon>Pseudomonadota</taxon>
        <taxon>Gammaproteobacteria</taxon>
        <taxon>Oceanospirillales</taxon>
        <taxon>Oceanospirillaceae</taxon>
        <taxon>Neptunomonas</taxon>
    </lineage>
</organism>
<comment type="caution">
    <text evidence="1">The sequence shown here is derived from an EMBL/GenBank/DDBJ whole genome shotgun (WGS) entry which is preliminary data.</text>
</comment>
<accession>A0AAW7XJJ6</accession>
<dbReference type="Pfam" id="PF06097">
    <property type="entry name" value="DUF945"/>
    <property type="match status" value="1"/>
</dbReference>
<dbReference type="InterPro" id="IPR010352">
    <property type="entry name" value="DUF945"/>
</dbReference>
<sequence>MNKGLMIGALVVLGSGAYLGGVAYTGQQADSFVKQQLDVVKQQLGDQGDIAVTATEGFFESQYRIEYTLSDYPEPIFPALETNKIPMDLTVKHGFLSANSTVVLAEGELLDVLKRYLDDSDQAPFVLESTQSFNPISQTSRVNARAETARMSGDLEDGATFVVGAAQVEFNQSGRDFAATLTMDDSYITAEDGELRIEGVSGEETGVLDSDFLQDAVMAEEFNAVVRAEQIVFRDAQQQATLDSLAITVDQILDGGRVLLSVGYGAEKATLEQGDVLSVVEVPNLSMTFDFDYQAVRDLAEVTQSMQPDADDPEAAFEQMQLIVETLDRVTQEGVGIDLNDLSFEMEGEKAQAKADLNLVPFTASDLMMSPLMLLQYMELQADVSVPVAMSDKLGDEERMQLQMLVEQGFFILNDTDYTANLSVEEGKILLNGSEFPLF</sequence>
<proteinExistence type="predicted"/>
<dbReference type="EMBL" id="JAUOPG010000007">
    <property type="protein sequence ID" value="MDO6454235.1"/>
    <property type="molecule type" value="Genomic_DNA"/>
</dbReference>
<dbReference type="Proteomes" id="UP001169862">
    <property type="component" value="Unassembled WGS sequence"/>
</dbReference>
<reference evidence="1" key="1">
    <citation type="submission" date="2023-07" db="EMBL/GenBank/DDBJ databases">
        <title>Genome content predicts the carbon catabolic preferences of heterotrophic bacteria.</title>
        <authorList>
            <person name="Gralka M."/>
        </authorList>
    </citation>
    <scope>NUCLEOTIDE SEQUENCE</scope>
    <source>
        <strain evidence="1">I2M16</strain>
    </source>
</reference>
<protein>
    <submittedName>
        <fullName evidence="1">DUF945 family protein</fullName>
    </submittedName>
</protein>
<name>A0AAW7XJJ6_9GAMM</name>
<evidence type="ECO:0000313" key="1">
    <source>
        <dbReference type="EMBL" id="MDO6454235.1"/>
    </source>
</evidence>
<gene>
    <name evidence="1" type="ORF">Q4490_11745</name>
</gene>
<evidence type="ECO:0000313" key="2">
    <source>
        <dbReference type="Proteomes" id="UP001169862"/>
    </source>
</evidence>
<dbReference type="AlphaFoldDB" id="A0AAW7XJJ6"/>
<dbReference type="RefSeq" id="WP_303550761.1">
    <property type="nucleotide sequence ID" value="NZ_JAUOPG010000007.1"/>
</dbReference>